<keyword evidence="12" id="KW-1185">Reference proteome</keyword>
<feature type="transmembrane region" description="Helical" evidence="9">
    <location>
        <begin position="274"/>
        <end position="294"/>
    </location>
</feature>
<name>A0A917MC70_9BACL</name>
<dbReference type="Pfam" id="PF00027">
    <property type="entry name" value="cNMP_binding"/>
    <property type="match status" value="1"/>
</dbReference>
<dbReference type="SUPFAM" id="SSF103473">
    <property type="entry name" value="MFS general substrate transporter"/>
    <property type="match status" value="1"/>
</dbReference>
<proteinExistence type="inferred from homology"/>
<evidence type="ECO:0000313" key="11">
    <source>
        <dbReference type="EMBL" id="GGG90806.1"/>
    </source>
</evidence>
<sequence>MNMERIIGALGARAEDQRKLILMAPVFFICGIAEMLNYNGFMTLFNQRLGSEYLPYVYAAEAVILPLEAWLLSWLAARLPKPKLMRVMYGMMLGIVAFNALVLLTLKLAGVELLWYYPVLFIFSNFVVRQQTILLWSLAVDTCQTQQAKRLMPIFVGAATLGGVAAGLLAQAISIGFGPETIYAVGAVLLLIAWRNYNQVIGKYLVPLSLKAEASREEAPALTTGAVFRHALRSPFLLTVILLMTFMPALYFLMEYQFLNVTRITYPSEQEFSRYFGMITMVLFILAFLLQTVSGKLMAKLGASQMLTAISAVYVLSFAAAVMLIGSSAALPIISAGYMLLYLLLYYSAEPSYQIFFKTFPLAQRDSYRYAAQGIAASAGIMAGAALQFLHSGLGLSWTLLSLAGLCGSVLLFGLAWIGRKYYMRELVSSVQSAGELDLTEQFEELVRNPAAMARISGMLKEENDPAKEIALQIIGRLQNPKDLPELLKLIEDPIPRIRVAAVRAMNLEHADLTAMVKIAAFLEDPDDELRAEGVRQIGRMKHMEHQALYFLRQKLLDRHPAVVAEAVKAMYSFNNAPSFEACAEVIHRILQEGGQASVYICRVVAELNLKEFISEVGKLVQDQHPAARVAAIACLGELGEDGLLPELLQGLPTMDQEMTRTVFHYFVQIGERAVAPLLGSLEGAHPKRWTIAIQALAKLLPEEEIRSRLIESALLRLAHLDDAAAYGAAFAAMGQEDMAQLAGLRMHEVRAFYMDGVWSVLGALADEQVVEAVRKAAGDPDEEIRSNGWEVLAEGVGDRRLSQRLLVLLEQEDSAGLLDRLPESGAQHVMEQALAESDDWWREMAVAAQQGEGENVSQEQAMGRLNKVVFLRQVPYFADLSLEELGLIATIAKESVWADDAKLLERGTPNTAMYVIVEGNVELTSTSAAGWEGTIGVLGSGDVCGVTSALDGTPSSVSAQSLLGEVRVLELAGDDMARLIRLYPEIGMGLLRASFARIRLLEEMMMRIDS</sequence>
<gene>
    <name evidence="11" type="ORF">GCM10010918_57260</name>
</gene>
<evidence type="ECO:0000256" key="7">
    <source>
        <dbReference type="ARBA" id="ARBA00023136"/>
    </source>
</evidence>
<comment type="subcellular location">
    <subcellularLocation>
        <location evidence="1 9">Membrane</location>
        <topology evidence="1 9">Multi-pass membrane protein</topology>
    </subcellularLocation>
</comment>
<dbReference type="EMBL" id="BMHY01000025">
    <property type="protein sequence ID" value="GGG90806.1"/>
    <property type="molecule type" value="Genomic_DNA"/>
</dbReference>
<dbReference type="Proteomes" id="UP000600247">
    <property type="component" value="Unassembled WGS sequence"/>
</dbReference>
<keyword evidence="2 9" id="KW-0813">Transport</keyword>
<dbReference type="InterPro" id="IPR000595">
    <property type="entry name" value="cNMP-bd_dom"/>
</dbReference>
<dbReference type="Gene3D" id="1.25.10.10">
    <property type="entry name" value="Leucine-rich Repeat Variant"/>
    <property type="match status" value="2"/>
</dbReference>
<dbReference type="InterPro" id="IPR014710">
    <property type="entry name" value="RmlC-like_jellyroll"/>
</dbReference>
<evidence type="ECO:0000256" key="4">
    <source>
        <dbReference type="ARBA" id="ARBA00022741"/>
    </source>
</evidence>
<dbReference type="PROSITE" id="PS50042">
    <property type="entry name" value="CNMP_BINDING_3"/>
    <property type="match status" value="1"/>
</dbReference>
<accession>A0A917MC70</accession>
<evidence type="ECO:0000256" key="2">
    <source>
        <dbReference type="ARBA" id="ARBA00022448"/>
    </source>
</evidence>
<feature type="transmembrane region" description="Helical" evidence="9">
    <location>
        <begin position="115"/>
        <end position="139"/>
    </location>
</feature>
<dbReference type="Pfam" id="PF03219">
    <property type="entry name" value="TLC"/>
    <property type="match status" value="1"/>
</dbReference>
<evidence type="ECO:0000256" key="5">
    <source>
        <dbReference type="ARBA" id="ARBA00022840"/>
    </source>
</evidence>
<dbReference type="InterPro" id="IPR011989">
    <property type="entry name" value="ARM-like"/>
</dbReference>
<feature type="transmembrane region" description="Helical" evidence="9">
    <location>
        <begin position="87"/>
        <end position="109"/>
    </location>
</feature>
<feature type="transmembrane region" description="Helical" evidence="9">
    <location>
        <begin position="181"/>
        <end position="197"/>
    </location>
</feature>
<dbReference type="InterPro" id="IPR016024">
    <property type="entry name" value="ARM-type_fold"/>
</dbReference>
<feature type="transmembrane region" description="Helical" evidence="9">
    <location>
        <begin position="306"/>
        <end position="325"/>
    </location>
</feature>
<dbReference type="Gene3D" id="2.60.120.10">
    <property type="entry name" value="Jelly Rolls"/>
    <property type="match status" value="1"/>
</dbReference>
<dbReference type="AlphaFoldDB" id="A0A917MC70"/>
<comment type="similarity">
    <text evidence="9">Belongs to the ADP/ATP translocase tlc family.</text>
</comment>
<dbReference type="GO" id="GO:0005524">
    <property type="term" value="F:ATP binding"/>
    <property type="evidence" value="ECO:0007669"/>
    <property type="project" value="UniProtKB-KW"/>
</dbReference>
<dbReference type="RefSeq" id="WP_188893081.1">
    <property type="nucleotide sequence ID" value="NZ_BMHY01000025.1"/>
</dbReference>
<keyword evidence="4 9" id="KW-0547">Nucleotide-binding</keyword>
<dbReference type="GO" id="GO:0005471">
    <property type="term" value="F:ATP:ADP antiporter activity"/>
    <property type="evidence" value="ECO:0007669"/>
    <property type="project" value="InterPro"/>
</dbReference>
<dbReference type="SMART" id="SM00100">
    <property type="entry name" value="cNMP"/>
    <property type="match status" value="1"/>
</dbReference>
<evidence type="ECO:0000313" key="12">
    <source>
        <dbReference type="Proteomes" id="UP000600247"/>
    </source>
</evidence>
<keyword evidence="3 9" id="KW-0812">Transmembrane</keyword>
<feature type="transmembrane region" description="Helical" evidence="9">
    <location>
        <begin position="370"/>
        <end position="390"/>
    </location>
</feature>
<dbReference type="Gene3D" id="1.20.1250.20">
    <property type="entry name" value="MFS general substrate transporter like domains"/>
    <property type="match status" value="1"/>
</dbReference>
<evidence type="ECO:0000256" key="1">
    <source>
        <dbReference type="ARBA" id="ARBA00004141"/>
    </source>
</evidence>
<evidence type="ECO:0000256" key="3">
    <source>
        <dbReference type="ARBA" id="ARBA00022692"/>
    </source>
</evidence>
<feature type="transmembrane region" description="Helical" evidence="9">
    <location>
        <begin position="331"/>
        <end position="349"/>
    </location>
</feature>
<feature type="transmembrane region" description="Helical" evidence="9">
    <location>
        <begin position="396"/>
        <end position="418"/>
    </location>
</feature>
<dbReference type="CDD" id="cd00038">
    <property type="entry name" value="CAP_ED"/>
    <property type="match status" value="1"/>
</dbReference>
<keyword evidence="5 9" id="KW-0067">ATP-binding</keyword>
<protein>
    <recommendedName>
        <fullName evidence="9">ADP,ATP carrier protein</fullName>
    </recommendedName>
</protein>
<keyword evidence="7 9" id="KW-0472">Membrane</keyword>
<organism evidence="11 12">
    <name type="scientific">Paenibacillus radicis</name>
    <name type="common">ex Gao et al. 2016</name>
    <dbReference type="NCBI Taxonomy" id="1737354"/>
    <lineage>
        <taxon>Bacteria</taxon>
        <taxon>Bacillati</taxon>
        <taxon>Bacillota</taxon>
        <taxon>Bacilli</taxon>
        <taxon>Bacillales</taxon>
        <taxon>Paenibacillaceae</taxon>
        <taxon>Paenibacillus</taxon>
    </lineage>
</organism>
<dbReference type="InterPro" id="IPR036259">
    <property type="entry name" value="MFS_trans_sf"/>
</dbReference>
<dbReference type="GO" id="GO:0016020">
    <property type="term" value="C:membrane"/>
    <property type="evidence" value="ECO:0007669"/>
    <property type="project" value="UniProtKB-SubCell"/>
</dbReference>
<dbReference type="CDD" id="cd06174">
    <property type="entry name" value="MFS"/>
    <property type="match status" value="1"/>
</dbReference>
<reference evidence="11 12" key="1">
    <citation type="journal article" date="2014" name="Int. J. Syst. Evol. Microbiol.">
        <title>Complete genome sequence of Corynebacterium casei LMG S-19264T (=DSM 44701T), isolated from a smear-ripened cheese.</title>
        <authorList>
            <consortium name="US DOE Joint Genome Institute (JGI-PGF)"/>
            <person name="Walter F."/>
            <person name="Albersmeier A."/>
            <person name="Kalinowski J."/>
            <person name="Ruckert C."/>
        </authorList>
    </citation>
    <scope>NUCLEOTIDE SEQUENCE [LARGE SCALE GENOMIC DNA]</scope>
    <source>
        <strain evidence="11 12">CGMCC 1.15286</strain>
    </source>
</reference>
<feature type="domain" description="Cyclic nucleotide-binding" evidence="10">
    <location>
        <begin position="877"/>
        <end position="981"/>
    </location>
</feature>
<evidence type="ECO:0000259" key="10">
    <source>
        <dbReference type="PROSITE" id="PS50042"/>
    </source>
</evidence>
<feature type="transmembrane region" description="Helical" evidence="9">
    <location>
        <begin position="53"/>
        <end position="75"/>
    </location>
</feature>
<evidence type="ECO:0000256" key="8">
    <source>
        <dbReference type="ARBA" id="ARBA00023159"/>
    </source>
</evidence>
<comment type="caution">
    <text evidence="11">The sequence shown here is derived from an EMBL/GenBank/DDBJ whole genome shotgun (WGS) entry which is preliminary data.</text>
</comment>
<keyword evidence="6 9" id="KW-1133">Transmembrane helix</keyword>
<keyword evidence="8" id="KW-0010">Activator</keyword>
<feature type="transmembrane region" description="Helical" evidence="9">
    <location>
        <begin position="151"/>
        <end position="175"/>
    </location>
</feature>
<dbReference type="SUPFAM" id="SSF48371">
    <property type="entry name" value="ARM repeat"/>
    <property type="match status" value="1"/>
</dbReference>
<dbReference type="InterPro" id="IPR004667">
    <property type="entry name" value="ADP_ATP_car_bac_type"/>
</dbReference>
<feature type="transmembrane region" description="Helical" evidence="9">
    <location>
        <begin position="236"/>
        <end position="254"/>
    </location>
</feature>
<dbReference type="InterPro" id="IPR018490">
    <property type="entry name" value="cNMP-bd_dom_sf"/>
</dbReference>
<dbReference type="SUPFAM" id="SSF51206">
    <property type="entry name" value="cAMP-binding domain-like"/>
    <property type="match status" value="1"/>
</dbReference>
<evidence type="ECO:0000256" key="6">
    <source>
        <dbReference type="ARBA" id="ARBA00022989"/>
    </source>
</evidence>
<evidence type="ECO:0000256" key="9">
    <source>
        <dbReference type="RuleBase" id="RU363121"/>
    </source>
</evidence>
<feature type="transmembrane region" description="Helical" evidence="9">
    <location>
        <begin position="20"/>
        <end position="41"/>
    </location>
</feature>